<dbReference type="InterPro" id="IPR036278">
    <property type="entry name" value="Sialidase_sf"/>
</dbReference>
<evidence type="ECO:0000256" key="2">
    <source>
        <dbReference type="ARBA" id="ARBA00009348"/>
    </source>
</evidence>
<dbReference type="CDD" id="cd15482">
    <property type="entry name" value="Sialidase_non-viral"/>
    <property type="match status" value="1"/>
</dbReference>
<feature type="signal peptide" evidence="4">
    <location>
        <begin position="1"/>
        <end position="24"/>
    </location>
</feature>
<name>A0A178IPT7_9BACT</name>
<dbReference type="GO" id="GO:0006689">
    <property type="term" value="P:ganglioside catabolic process"/>
    <property type="evidence" value="ECO:0007669"/>
    <property type="project" value="TreeGrafter"/>
</dbReference>
<comment type="catalytic activity">
    <reaction evidence="1">
        <text>Hydrolysis of alpha-(2-&gt;3)-, alpha-(2-&gt;6)-, alpha-(2-&gt;8)- glycosidic linkages of terminal sialic acid residues in oligosaccharides, glycoproteins, glycolipids, colominic acid and synthetic substrates.</text>
        <dbReference type="EC" id="3.2.1.18"/>
    </reaction>
</comment>
<sequence length="379" mass="41491">MNTHLFRSLIALCLVAFIAGSLDAAPKFQALGTPQKLFEKGTDGYFIYKIPCMVTTRDGKHTLAIAEGRIGSAADQATTNILMRRSSDNGVTWSKPQLIHAAGEKTVGNPCVVLDGETGAIWLFFCVQNHEVWATSSNDNGGTWGTPANLSSTLRDERHGKFYATGPGRGIQLTKGKYKGRLLIPAYAAIKADDRFPGGSKSFAIYSDDHGKTWTAGKTTEAETAGGPDGNECMITELNDGRLYMTIRNNMNTQGRGYALSEDGGESWSVVHIDRRLPEPVNQVSIIPYPLKSGKFIQIYVSPSGIAKGRKDKSARRDLTLWISEDDCATWKKTSMVQRGPSAYSDMAIFGDGTLGIFYEAGPTRFDDALYIRRYKITE</sequence>
<dbReference type="Pfam" id="PF13088">
    <property type="entry name" value="BNR_2"/>
    <property type="match status" value="1"/>
</dbReference>
<dbReference type="SUPFAM" id="SSF50939">
    <property type="entry name" value="Sialidases"/>
    <property type="match status" value="1"/>
</dbReference>
<dbReference type="PANTHER" id="PTHR10628">
    <property type="entry name" value="SIALIDASE"/>
    <property type="match status" value="1"/>
</dbReference>
<organism evidence="6 7">
    <name type="scientific">Termitidicoccus mucosus</name>
    <dbReference type="NCBI Taxonomy" id="1184151"/>
    <lineage>
        <taxon>Bacteria</taxon>
        <taxon>Pseudomonadati</taxon>
        <taxon>Verrucomicrobiota</taxon>
        <taxon>Opitutia</taxon>
        <taxon>Opitutales</taxon>
        <taxon>Opitutaceae</taxon>
        <taxon>Termitidicoccus</taxon>
    </lineage>
</organism>
<dbReference type="InterPro" id="IPR026856">
    <property type="entry name" value="Sialidase_fam"/>
</dbReference>
<dbReference type="GO" id="GO:0016020">
    <property type="term" value="C:membrane"/>
    <property type="evidence" value="ECO:0007669"/>
    <property type="project" value="TreeGrafter"/>
</dbReference>
<dbReference type="Gene3D" id="2.120.10.10">
    <property type="match status" value="1"/>
</dbReference>
<comment type="similarity">
    <text evidence="2">Belongs to the glycosyl hydrolase 33 family.</text>
</comment>
<dbReference type="PANTHER" id="PTHR10628:SF30">
    <property type="entry name" value="EXO-ALPHA-SIALIDASE"/>
    <property type="match status" value="1"/>
</dbReference>
<keyword evidence="4" id="KW-0732">Signal</keyword>
<dbReference type="Proteomes" id="UP000078486">
    <property type="component" value="Unassembled WGS sequence"/>
</dbReference>
<keyword evidence="7" id="KW-1185">Reference proteome</keyword>
<evidence type="ECO:0000256" key="4">
    <source>
        <dbReference type="SAM" id="SignalP"/>
    </source>
</evidence>
<protein>
    <recommendedName>
        <fullName evidence="3">exo-alpha-sialidase</fullName>
        <ecNumber evidence="3">3.2.1.18</ecNumber>
    </recommendedName>
</protein>
<dbReference type="InterPro" id="IPR011040">
    <property type="entry name" value="Sialidase"/>
</dbReference>
<dbReference type="EC" id="3.2.1.18" evidence="3"/>
<dbReference type="GO" id="GO:0009313">
    <property type="term" value="P:oligosaccharide catabolic process"/>
    <property type="evidence" value="ECO:0007669"/>
    <property type="project" value="TreeGrafter"/>
</dbReference>
<dbReference type="EMBL" id="LRRQ01000032">
    <property type="protein sequence ID" value="OAM91249.1"/>
    <property type="molecule type" value="Genomic_DNA"/>
</dbReference>
<evidence type="ECO:0000313" key="7">
    <source>
        <dbReference type="Proteomes" id="UP000078486"/>
    </source>
</evidence>
<proteinExistence type="inferred from homology"/>
<evidence type="ECO:0000259" key="5">
    <source>
        <dbReference type="Pfam" id="PF13088"/>
    </source>
</evidence>
<feature type="chain" id="PRO_5008089327" description="exo-alpha-sialidase" evidence="4">
    <location>
        <begin position="25"/>
        <end position="379"/>
    </location>
</feature>
<feature type="domain" description="Sialidase" evidence="5">
    <location>
        <begin position="63"/>
        <end position="357"/>
    </location>
</feature>
<gene>
    <name evidence="6" type="ORF">AW736_04050</name>
</gene>
<comment type="caution">
    <text evidence="6">The sequence shown here is derived from an EMBL/GenBank/DDBJ whole genome shotgun (WGS) entry which is preliminary data.</text>
</comment>
<reference evidence="6 7" key="1">
    <citation type="submission" date="2016-01" db="EMBL/GenBank/DDBJ databases">
        <title>High potential of lignocellulose degradation of a new Verrucomicrobia species.</title>
        <authorList>
            <person name="Wang Y."/>
            <person name="Shi Y."/>
            <person name="Qiu Z."/>
            <person name="Liu S."/>
            <person name="Yang H."/>
        </authorList>
    </citation>
    <scope>NUCLEOTIDE SEQUENCE [LARGE SCALE GENOMIC DNA]</scope>
    <source>
        <strain evidence="6 7">TSB47</strain>
    </source>
</reference>
<evidence type="ECO:0000256" key="3">
    <source>
        <dbReference type="ARBA" id="ARBA00012733"/>
    </source>
</evidence>
<dbReference type="GO" id="GO:0005737">
    <property type="term" value="C:cytoplasm"/>
    <property type="evidence" value="ECO:0007669"/>
    <property type="project" value="TreeGrafter"/>
</dbReference>
<dbReference type="STRING" id="1184151.AW736_04050"/>
<dbReference type="RefSeq" id="WP_068768965.1">
    <property type="nucleotide sequence ID" value="NZ_CP109796.1"/>
</dbReference>
<dbReference type="OrthoDB" id="7294637at2"/>
<evidence type="ECO:0000313" key="6">
    <source>
        <dbReference type="EMBL" id="OAM91249.1"/>
    </source>
</evidence>
<evidence type="ECO:0000256" key="1">
    <source>
        <dbReference type="ARBA" id="ARBA00000427"/>
    </source>
</evidence>
<accession>A0A178IPT7</accession>
<dbReference type="AlphaFoldDB" id="A0A178IPT7"/>
<dbReference type="GO" id="GO:0004308">
    <property type="term" value="F:exo-alpha-sialidase activity"/>
    <property type="evidence" value="ECO:0007669"/>
    <property type="project" value="UniProtKB-EC"/>
</dbReference>